<accession>A0A9D4FUB1</accession>
<protein>
    <submittedName>
        <fullName evidence="1">Uncharacterized protein</fullName>
    </submittedName>
</protein>
<evidence type="ECO:0000313" key="1">
    <source>
        <dbReference type="EMBL" id="KAH3804421.1"/>
    </source>
</evidence>
<evidence type="ECO:0000313" key="2">
    <source>
        <dbReference type="Proteomes" id="UP000828390"/>
    </source>
</evidence>
<proteinExistence type="predicted"/>
<name>A0A9D4FUB1_DREPO</name>
<sequence>MHSKGVTIYTSSSLLKEITEAQPEIPKVADYCLNKHTLGHPFVLIVDREMESILKKRIEYPLIYVNMMCVLLLGTLEDDTYIPPMRNIFIKYATVSNILTSTDDILERTAFSVLTGFVKRFMALYGNLDERTDVEKETMLFIYASARNTYARSKVPNCERPSIPETIYQYPANIDSVKADLLLITGVIGCSKSCGKIEVCIERKVFEDVTVKVQQIAYANNINVKCVSCTFTKYFSSGDKIDVNTKFGTLGGFAHRYPKPCQGQMTNEHSADGDLDGNQRRLAAVTAKHMTAACGHGRMDLVVDGQKIGHTDLRDLKHDFDVLPIDVYQKYEKNCDLRFKTEKGKHMYGVLINDELRQCLPKMPVFIWGAKSSPGLGRIENIMDMSDGIYITITDRKEGFSFSKPGDSGAIICGEDLRENTLYPIAVLSGELEGSSPPRYVAVLMKESFEQLGKIYASEYKLCIDES</sequence>
<reference evidence="1" key="2">
    <citation type="submission" date="2020-11" db="EMBL/GenBank/DDBJ databases">
        <authorList>
            <person name="McCartney M.A."/>
            <person name="Auch B."/>
            <person name="Kono T."/>
            <person name="Mallez S."/>
            <person name="Becker A."/>
            <person name="Gohl D.M."/>
            <person name="Silverstein K.A.T."/>
            <person name="Koren S."/>
            <person name="Bechman K.B."/>
            <person name="Herman A."/>
            <person name="Abrahante J.E."/>
            <person name="Garbe J."/>
        </authorList>
    </citation>
    <scope>NUCLEOTIDE SEQUENCE</scope>
    <source>
        <strain evidence="1">Duluth1</strain>
        <tissue evidence="1">Whole animal</tissue>
    </source>
</reference>
<comment type="caution">
    <text evidence="1">The sequence shown here is derived from an EMBL/GenBank/DDBJ whole genome shotgun (WGS) entry which is preliminary data.</text>
</comment>
<organism evidence="1 2">
    <name type="scientific">Dreissena polymorpha</name>
    <name type="common">Zebra mussel</name>
    <name type="synonym">Mytilus polymorpha</name>
    <dbReference type="NCBI Taxonomy" id="45954"/>
    <lineage>
        <taxon>Eukaryota</taxon>
        <taxon>Metazoa</taxon>
        <taxon>Spiralia</taxon>
        <taxon>Lophotrochozoa</taxon>
        <taxon>Mollusca</taxon>
        <taxon>Bivalvia</taxon>
        <taxon>Autobranchia</taxon>
        <taxon>Heteroconchia</taxon>
        <taxon>Euheterodonta</taxon>
        <taxon>Imparidentia</taxon>
        <taxon>Neoheterodontei</taxon>
        <taxon>Myida</taxon>
        <taxon>Dreissenoidea</taxon>
        <taxon>Dreissenidae</taxon>
        <taxon>Dreissena</taxon>
    </lineage>
</organism>
<dbReference type="AlphaFoldDB" id="A0A9D4FUB1"/>
<dbReference type="Proteomes" id="UP000828390">
    <property type="component" value="Unassembled WGS sequence"/>
</dbReference>
<reference evidence="1" key="1">
    <citation type="journal article" date="2019" name="bioRxiv">
        <title>The Genome of the Zebra Mussel, Dreissena polymorpha: A Resource for Invasive Species Research.</title>
        <authorList>
            <person name="McCartney M.A."/>
            <person name="Auch B."/>
            <person name="Kono T."/>
            <person name="Mallez S."/>
            <person name="Zhang Y."/>
            <person name="Obille A."/>
            <person name="Becker A."/>
            <person name="Abrahante J.E."/>
            <person name="Garbe J."/>
            <person name="Badalamenti J.P."/>
            <person name="Herman A."/>
            <person name="Mangelson H."/>
            <person name="Liachko I."/>
            <person name="Sullivan S."/>
            <person name="Sone E.D."/>
            <person name="Koren S."/>
            <person name="Silverstein K.A.T."/>
            <person name="Beckman K.B."/>
            <person name="Gohl D.M."/>
        </authorList>
    </citation>
    <scope>NUCLEOTIDE SEQUENCE</scope>
    <source>
        <strain evidence="1">Duluth1</strain>
        <tissue evidence="1">Whole animal</tissue>
    </source>
</reference>
<gene>
    <name evidence="1" type="ORF">DPMN_132706</name>
</gene>
<dbReference type="EMBL" id="JAIWYP010000006">
    <property type="protein sequence ID" value="KAH3804421.1"/>
    <property type="molecule type" value="Genomic_DNA"/>
</dbReference>
<dbReference type="OrthoDB" id="10657028at2759"/>
<keyword evidence="2" id="KW-1185">Reference proteome</keyword>